<keyword evidence="1" id="KW-0472">Membrane</keyword>
<evidence type="ECO:0000313" key="4">
    <source>
        <dbReference type="Proteomes" id="UP001642409"/>
    </source>
</evidence>
<proteinExistence type="predicted"/>
<keyword evidence="4" id="KW-1185">Reference proteome</keyword>
<organism evidence="2">
    <name type="scientific">Hexamita inflata</name>
    <dbReference type="NCBI Taxonomy" id="28002"/>
    <lineage>
        <taxon>Eukaryota</taxon>
        <taxon>Metamonada</taxon>
        <taxon>Diplomonadida</taxon>
        <taxon>Hexamitidae</taxon>
        <taxon>Hexamitinae</taxon>
        <taxon>Hexamita</taxon>
    </lineage>
</organism>
<feature type="transmembrane region" description="Helical" evidence="1">
    <location>
        <begin position="58"/>
        <end position="77"/>
    </location>
</feature>
<keyword evidence="1 2" id="KW-0812">Transmembrane</keyword>
<reference evidence="2" key="1">
    <citation type="submission" date="2023-06" db="EMBL/GenBank/DDBJ databases">
        <authorList>
            <person name="Kurt Z."/>
        </authorList>
    </citation>
    <scope>NUCLEOTIDE SEQUENCE</scope>
</reference>
<keyword evidence="1" id="KW-1133">Transmembrane helix</keyword>
<dbReference type="AlphaFoldDB" id="A0AA86P5E2"/>
<feature type="transmembrane region" description="Helical" evidence="1">
    <location>
        <begin position="300"/>
        <end position="320"/>
    </location>
</feature>
<feature type="transmembrane region" description="Helical" evidence="1">
    <location>
        <begin position="332"/>
        <end position="350"/>
    </location>
</feature>
<feature type="transmembrane region" description="Helical" evidence="1">
    <location>
        <begin position="276"/>
        <end position="294"/>
    </location>
</feature>
<evidence type="ECO:0000313" key="2">
    <source>
        <dbReference type="EMBL" id="CAI9932354.1"/>
    </source>
</evidence>
<gene>
    <name evidence="3" type="ORF">HINF_LOCUS19616</name>
    <name evidence="2" type="ORF">HINF_LOCUS19999</name>
</gene>
<dbReference type="Proteomes" id="UP001642409">
    <property type="component" value="Unassembled WGS sequence"/>
</dbReference>
<name>A0AA86P5E2_9EUKA</name>
<feature type="transmembrane region" description="Helical" evidence="1">
    <location>
        <begin position="245"/>
        <end position="269"/>
    </location>
</feature>
<dbReference type="EMBL" id="CATOUU010000517">
    <property type="protein sequence ID" value="CAI9932354.1"/>
    <property type="molecule type" value="Genomic_DNA"/>
</dbReference>
<dbReference type="EMBL" id="CAXDID020000052">
    <property type="protein sequence ID" value="CAL6005690.1"/>
    <property type="molecule type" value="Genomic_DNA"/>
</dbReference>
<feature type="transmembrane region" description="Helical" evidence="1">
    <location>
        <begin position="198"/>
        <end position="225"/>
    </location>
</feature>
<feature type="transmembrane region" description="Helical" evidence="1">
    <location>
        <begin position="132"/>
        <end position="154"/>
    </location>
</feature>
<accession>A0AA86P5E2</accession>
<comment type="caution">
    <text evidence="2">The sequence shown here is derived from an EMBL/GenBank/DDBJ whole genome shotgun (WGS) entry which is preliminary data.</text>
</comment>
<sequence>MINQVLLPIVIGFMMTKYGEDSFQKIRSQISFQSEYKTPVIQLITWVLEKIHIQMRPILGLALYILILLPTMVSIITDKATKKVKFLQYYLLLLDPMIHISLIYDNPFEAVQGVVMFSIIQRFHLQKDTRKFSALCLLLALMNPLYGIVLFISFAPHIKIVDSMIFSLVVPIYYYYLKFNQIDVYNFISQLYVNPKQYTMYIAALIPNNIFSTVLSTVIISVLSLSNIFKRDIKFIQSYYFFLKLANLLNIASLLYISPVILQIILISGLSFNDNFMFLIVYSSFVHISGYLILYKSHYVYNFMIGAFLIFLGLIGLQMQYLNFKLFKLKSFYFYLLVAIPISTVVFSALSRFKVLRILEESFSMAFGAVIIAYCEGKFWKD</sequence>
<evidence type="ECO:0000256" key="1">
    <source>
        <dbReference type="SAM" id="Phobius"/>
    </source>
</evidence>
<protein>
    <submittedName>
        <fullName evidence="2">Transmembrane domain-containing protein</fullName>
    </submittedName>
    <submittedName>
        <fullName evidence="3">Transmembrane_domain-containing protein</fullName>
    </submittedName>
</protein>
<evidence type="ECO:0000313" key="3">
    <source>
        <dbReference type="EMBL" id="CAL6005690.1"/>
    </source>
</evidence>
<feature type="transmembrane region" description="Helical" evidence="1">
    <location>
        <begin position="97"/>
        <end position="120"/>
    </location>
</feature>
<reference evidence="3 4" key="2">
    <citation type="submission" date="2024-07" db="EMBL/GenBank/DDBJ databases">
        <authorList>
            <person name="Akdeniz Z."/>
        </authorList>
    </citation>
    <scope>NUCLEOTIDE SEQUENCE [LARGE SCALE GENOMIC DNA]</scope>
</reference>